<evidence type="ECO:0000313" key="6">
    <source>
        <dbReference type="EMBL" id="KAF3433830.1"/>
    </source>
</evidence>
<accession>A0A8K0DU38</accession>
<evidence type="ECO:0000256" key="2">
    <source>
        <dbReference type="ARBA" id="ARBA00022490"/>
    </source>
</evidence>
<feature type="coiled-coil region" evidence="3">
    <location>
        <begin position="256"/>
        <end position="290"/>
    </location>
</feature>
<name>A0A8K0DU38_9ROSA</name>
<feature type="region of interest" description="Disordered" evidence="4">
    <location>
        <begin position="1161"/>
        <end position="1192"/>
    </location>
</feature>
<dbReference type="Pfam" id="PF04050">
    <property type="entry name" value="Upf2"/>
    <property type="match status" value="1"/>
</dbReference>
<feature type="region of interest" description="Disordered" evidence="4">
    <location>
        <begin position="1"/>
        <end position="23"/>
    </location>
</feature>
<feature type="domain" description="MIF4G" evidence="5">
    <location>
        <begin position="62"/>
        <end position="299"/>
    </location>
</feature>
<protein>
    <recommendedName>
        <fullName evidence="5">MIF4G domain-containing protein</fullName>
    </recommendedName>
</protein>
<dbReference type="SMART" id="SM00543">
    <property type="entry name" value="MIF4G"/>
    <property type="match status" value="3"/>
</dbReference>
<organism evidence="6 7">
    <name type="scientific">Rhamnella rubrinervis</name>
    <dbReference type="NCBI Taxonomy" id="2594499"/>
    <lineage>
        <taxon>Eukaryota</taxon>
        <taxon>Viridiplantae</taxon>
        <taxon>Streptophyta</taxon>
        <taxon>Embryophyta</taxon>
        <taxon>Tracheophyta</taxon>
        <taxon>Spermatophyta</taxon>
        <taxon>Magnoliopsida</taxon>
        <taxon>eudicotyledons</taxon>
        <taxon>Gunneridae</taxon>
        <taxon>Pentapetalae</taxon>
        <taxon>rosids</taxon>
        <taxon>fabids</taxon>
        <taxon>Rosales</taxon>
        <taxon>Rhamnaceae</taxon>
        <taxon>rhamnoid group</taxon>
        <taxon>Rhamneae</taxon>
        <taxon>Rhamnella</taxon>
    </lineage>
</organism>
<dbReference type="SUPFAM" id="SSF48371">
    <property type="entry name" value="ARM repeat"/>
    <property type="match status" value="3"/>
</dbReference>
<gene>
    <name evidence="6" type="ORF">FNV43_RR24933</name>
</gene>
<feature type="compositionally biased region" description="Polar residues" evidence="4">
    <location>
        <begin position="918"/>
        <end position="941"/>
    </location>
</feature>
<dbReference type="GO" id="GO:0000184">
    <property type="term" value="P:nuclear-transcribed mRNA catabolic process, nonsense-mediated decay"/>
    <property type="evidence" value="ECO:0007669"/>
    <property type="project" value="InterPro"/>
</dbReference>
<dbReference type="Gene3D" id="1.25.40.180">
    <property type="match status" value="3"/>
</dbReference>
<feature type="compositionally biased region" description="Acidic residues" evidence="4">
    <location>
        <begin position="1067"/>
        <end position="1076"/>
    </location>
</feature>
<dbReference type="GO" id="GO:0035145">
    <property type="term" value="C:exon-exon junction complex"/>
    <property type="evidence" value="ECO:0007669"/>
    <property type="project" value="TreeGrafter"/>
</dbReference>
<dbReference type="PANTHER" id="PTHR12839:SF7">
    <property type="entry name" value="REGULATOR OF NONSENSE TRANSCRIPTS 2"/>
    <property type="match status" value="1"/>
</dbReference>
<dbReference type="Proteomes" id="UP000796880">
    <property type="component" value="Unassembled WGS sequence"/>
</dbReference>
<comment type="subcellular location">
    <subcellularLocation>
        <location evidence="1">Cytoplasm</location>
    </subcellularLocation>
</comment>
<dbReference type="FunFam" id="1.25.40.180:FF:000030">
    <property type="entry name" value="Regulator of nonsense transcripts UPF2"/>
    <property type="match status" value="1"/>
</dbReference>
<dbReference type="FunFam" id="1.25.40.180:FF:000026">
    <property type="entry name" value="Regulator of nonsense transcripts UPF2"/>
    <property type="match status" value="1"/>
</dbReference>
<dbReference type="InterPro" id="IPR003890">
    <property type="entry name" value="MIF4G-like_typ-3"/>
</dbReference>
<feature type="region of interest" description="Disordered" evidence="4">
    <location>
        <begin position="1052"/>
        <end position="1077"/>
    </location>
</feature>
<sequence>MDHHEDEGRAEGEHHGKQDDEEAVARLEEIKKSVEAKMALRQSNLNPERPDSGFLRTLDSSIKRNTAVIKKLKQINEEQREGLKDELKSVNLSKFVSEAVTSICEAKLKSSDVQAAVQICSLLHQRYKDFSPSLIQGLLKIFFPGKSGDDSDADRNLKAMKKRSTLKLLLELYFVGVTEDSGIFVNIIKDLTSVEHLKDRDTAQTNLTLLASFARQGRIFLGLPLSGQEIHEEFFKGLNITADQKKFFRKALHAYYEAAVELLQSEHTSLRQLENENAKILNAKGELSDENVSSYEKLRKSHDHLYRNVSSLAEALDMQPPVMPEDGHTTRVTSGEDASSPAVGKDSSILEAIWDDEDTRAFYECLPDLRAFVPAVLLGEAEPKVNEQSAKTQEQPTEAAPESDQGQHAVQDGGGISADSGTSQEGKNIEKGKEKEEKDKEKTKDPEKDKVKEKDGDKKGENEKEKLKILEGTNLDALLQRLPGCVSRDLIDQLTVEFCYLNSKANRKKLVRALFNVPRTSLELLPYYSRMVATLSTCMKDVSSMLIQMLEEEFNFLINKKDQMNIETKIRNIRFIGELCKFKIAPAGLVFSCLKACLDDFTHHNIDVACNLLETCGRFLYRSPETTVRMANMLEILMRLKNVKNLDPRHSTLVENAYYLCKPPERSARVAKIRPPLHQYIRKLLFSDLDKSTIEHVLRQLRKLPWSECEPYLLKCFMKVHKGKYGQIHLIASLTAGLSRYHDEFAVAVVDEVLEEIRSGLELNDYGMQQRRIAHMRFLGELYNYEHVDSSVIFETLYLIIIFGHGTQEQDFLDPPEDCFRIRMIITLLETCGHYFDRGSSKRKLDRFLIHFQRYILSKGALPLDIEFDLQDLFADLRSNMTRYSTIEEVNAALVELEEHERTISTDKANSEKHSDTEMPSSRGSSNAISVNGQSAMNGTENGRVYDDLGDSDSDSGSGTIDPEGQDEEELDEENHDDDSEEEEDDDDGGGLASDEDDEVRVRQKVTEVDPQEEASFEQELRAVLQESMEQRRLELRGRPTLNMMIPMNVFEGSTRDHHGRGAGGESGDEAMDEDAGGSKEIQVKVLVKRGNKQQTKQMSIPRDCLLVQSTKQKEAAELEEKQDIKRLVLEYNDREEEELNGLGTQTLNYMQSHGNRIVTRGNTWEGSSGRGGTRHRHHNYSGGGVYYSRKK</sequence>
<keyword evidence="7" id="KW-1185">Reference proteome</keyword>
<reference evidence="6" key="1">
    <citation type="submission" date="2020-03" db="EMBL/GenBank/DDBJ databases">
        <title>A high-quality chromosome-level genome assembly of a woody plant with both climbing and erect habits, Rhamnella rubrinervis.</title>
        <authorList>
            <person name="Lu Z."/>
            <person name="Yang Y."/>
            <person name="Zhu X."/>
            <person name="Sun Y."/>
        </authorList>
    </citation>
    <scope>NUCLEOTIDE SEQUENCE</scope>
    <source>
        <strain evidence="6">BYM</strain>
        <tissue evidence="6">Leaf</tissue>
    </source>
</reference>
<evidence type="ECO:0000259" key="5">
    <source>
        <dbReference type="SMART" id="SM00543"/>
    </source>
</evidence>
<comment type="caution">
    <text evidence="6">The sequence shown here is derived from an EMBL/GenBank/DDBJ whole genome shotgun (WGS) entry which is preliminary data.</text>
</comment>
<evidence type="ECO:0000256" key="3">
    <source>
        <dbReference type="SAM" id="Coils"/>
    </source>
</evidence>
<dbReference type="InterPro" id="IPR039762">
    <property type="entry name" value="Nmd2/UPF2"/>
</dbReference>
<keyword evidence="3" id="KW-0175">Coiled coil</keyword>
<feature type="compositionally biased region" description="Acidic residues" evidence="4">
    <location>
        <begin position="964"/>
        <end position="999"/>
    </location>
</feature>
<feature type="compositionally biased region" description="Basic and acidic residues" evidence="4">
    <location>
        <begin position="427"/>
        <end position="461"/>
    </location>
</feature>
<dbReference type="OrthoDB" id="27832at2759"/>
<dbReference type="PANTHER" id="PTHR12839">
    <property type="entry name" value="NONSENSE-MEDIATED MRNA DECAY PROTEIN 2 UP-FRAMESHIFT SUPPRESSOR 2"/>
    <property type="match status" value="1"/>
</dbReference>
<dbReference type="FunFam" id="1.25.40.180:FF:000033">
    <property type="entry name" value="Regulator of nonsense transcripts UPF2"/>
    <property type="match status" value="1"/>
</dbReference>
<dbReference type="InterPro" id="IPR016024">
    <property type="entry name" value="ARM-type_fold"/>
</dbReference>
<keyword evidence="2" id="KW-0963">Cytoplasm</keyword>
<dbReference type="GO" id="GO:0005737">
    <property type="term" value="C:cytoplasm"/>
    <property type="evidence" value="ECO:0007669"/>
    <property type="project" value="UniProtKB-SubCell"/>
</dbReference>
<dbReference type="Pfam" id="PF02854">
    <property type="entry name" value="MIF4G"/>
    <property type="match status" value="3"/>
</dbReference>
<feature type="region of interest" description="Disordered" evidence="4">
    <location>
        <begin position="319"/>
        <end position="345"/>
    </location>
</feature>
<evidence type="ECO:0000256" key="4">
    <source>
        <dbReference type="SAM" id="MobiDB-lite"/>
    </source>
</evidence>
<feature type="compositionally biased region" description="Basic and acidic residues" evidence="4">
    <location>
        <begin position="901"/>
        <end position="917"/>
    </location>
</feature>
<dbReference type="GO" id="GO:0003723">
    <property type="term" value="F:RNA binding"/>
    <property type="evidence" value="ECO:0007669"/>
    <property type="project" value="InterPro"/>
</dbReference>
<feature type="domain" description="MIF4G" evidence="5">
    <location>
        <begin position="679"/>
        <end position="880"/>
    </location>
</feature>
<feature type="region of interest" description="Disordered" evidence="4">
    <location>
        <begin position="901"/>
        <end position="1017"/>
    </location>
</feature>
<proteinExistence type="predicted"/>
<dbReference type="EMBL" id="VOIH02000011">
    <property type="protein sequence ID" value="KAF3433830.1"/>
    <property type="molecule type" value="Genomic_DNA"/>
</dbReference>
<feature type="region of interest" description="Disordered" evidence="4">
    <location>
        <begin position="384"/>
        <end position="461"/>
    </location>
</feature>
<feature type="domain" description="MIF4G" evidence="5">
    <location>
        <begin position="476"/>
        <end position="664"/>
    </location>
</feature>
<evidence type="ECO:0000256" key="1">
    <source>
        <dbReference type="ARBA" id="ARBA00004496"/>
    </source>
</evidence>
<feature type="compositionally biased region" description="Polar residues" evidence="4">
    <location>
        <begin position="386"/>
        <end position="396"/>
    </location>
</feature>
<evidence type="ECO:0000313" key="7">
    <source>
        <dbReference type="Proteomes" id="UP000796880"/>
    </source>
</evidence>
<dbReference type="InterPro" id="IPR007193">
    <property type="entry name" value="Upf2/Nmd2_C"/>
</dbReference>
<dbReference type="AlphaFoldDB" id="A0A8K0DU38"/>